<dbReference type="EMBL" id="UZAL01010375">
    <property type="protein sequence ID" value="VDP03545.1"/>
    <property type="molecule type" value="Genomic_DNA"/>
</dbReference>
<reference evidence="1 2" key="1">
    <citation type="submission" date="2018-11" db="EMBL/GenBank/DDBJ databases">
        <authorList>
            <consortium name="Pathogen Informatics"/>
        </authorList>
    </citation>
    <scope>NUCLEOTIDE SEQUENCE [LARGE SCALE GENOMIC DNA]</scope>
    <source>
        <strain>Denwood</strain>
        <strain evidence="2">Zambia</strain>
    </source>
</reference>
<gene>
    <name evidence="1" type="ORF">SMTD_LOCUS4166</name>
</gene>
<dbReference type="Proteomes" id="UP000269396">
    <property type="component" value="Unassembled WGS sequence"/>
</dbReference>
<sequence length="37" mass="4417">MVMRLQVLRTIYLSVKVMVFMHSIYLKHSLKILVVIL</sequence>
<accession>A0A183NPX9</accession>
<evidence type="ECO:0000313" key="1">
    <source>
        <dbReference type="EMBL" id="VDP03545.1"/>
    </source>
</evidence>
<organism evidence="1 2">
    <name type="scientific">Schistosoma mattheei</name>
    <dbReference type="NCBI Taxonomy" id="31246"/>
    <lineage>
        <taxon>Eukaryota</taxon>
        <taxon>Metazoa</taxon>
        <taxon>Spiralia</taxon>
        <taxon>Lophotrochozoa</taxon>
        <taxon>Platyhelminthes</taxon>
        <taxon>Trematoda</taxon>
        <taxon>Digenea</taxon>
        <taxon>Strigeidida</taxon>
        <taxon>Schistosomatoidea</taxon>
        <taxon>Schistosomatidae</taxon>
        <taxon>Schistosoma</taxon>
    </lineage>
</organism>
<evidence type="ECO:0000313" key="2">
    <source>
        <dbReference type="Proteomes" id="UP000269396"/>
    </source>
</evidence>
<proteinExistence type="predicted"/>
<dbReference type="AlphaFoldDB" id="A0A183NPX9"/>
<keyword evidence="2" id="KW-1185">Reference proteome</keyword>
<name>A0A183NPX9_9TREM</name>
<protein>
    <submittedName>
        <fullName evidence="1">Uncharacterized protein</fullName>
    </submittedName>
</protein>